<dbReference type="GO" id="GO:0030288">
    <property type="term" value="C:outer membrane-bounded periplasmic space"/>
    <property type="evidence" value="ECO:0007669"/>
    <property type="project" value="TreeGrafter"/>
</dbReference>
<keyword evidence="3" id="KW-1185">Reference proteome</keyword>
<dbReference type="AlphaFoldDB" id="A0A1W1YVB0"/>
<dbReference type="PANTHER" id="PTHR30006">
    <property type="entry name" value="THIAMINE-BINDING PERIPLASMIC PROTEIN-RELATED"/>
    <property type="match status" value="1"/>
</dbReference>
<dbReference type="STRING" id="937218.SAMN06297251_1024"/>
<organism evidence="2 3">
    <name type="scientific">Fulvimarina manganoxydans</name>
    <dbReference type="NCBI Taxonomy" id="937218"/>
    <lineage>
        <taxon>Bacteria</taxon>
        <taxon>Pseudomonadati</taxon>
        <taxon>Pseudomonadota</taxon>
        <taxon>Alphaproteobacteria</taxon>
        <taxon>Hyphomicrobiales</taxon>
        <taxon>Aurantimonadaceae</taxon>
        <taxon>Fulvimarina</taxon>
    </lineage>
</organism>
<dbReference type="Gene3D" id="3.40.190.10">
    <property type="entry name" value="Periplasmic binding protein-like II"/>
    <property type="match status" value="2"/>
</dbReference>
<dbReference type="OrthoDB" id="8673316at2"/>
<evidence type="ECO:0000313" key="2">
    <source>
        <dbReference type="EMBL" id="SMC40043.1"/>
    </source>
</evidence>
<sequence length="365" mass="39551">MRWRPIALFAVLLGVGLCLAGALFLVSHGLESGKTGEAGDRPIDLSIWSATDTVAMTALIEAFEDANPTIDIHYTEFNTSELHAAVLGAKPDQAPDIVISSAMDLQVELVNRGLALPITVSNETPEWARWRNELFGFTSEPVALVFNRAAFADRPLPETRSDLAGMIRDDPAFFNGRVGTYDIALSGVGYMFATQDAQRGYQASRLVESLGRARARTYCCTGDMVADVADGTTVLAYNVIGSYALQSVEADERIGILLLSDYALVMTRSAFVMASSDHPLAAEGFIDFLLSPAGQDVIAQQSSLFPLVSAGAPQQAFFGERFKGATSLLPIRLRPGLLTWLDQKKKERFLSDWYASIDVGDRSAP</sequence>
<dbReference type="RefSeq" id="WP_084408482.1">
    <property type="nucleotide sequence ID" value="NZ_FWXR01000002.1"/>
</dbReference>
<proteinExistence type="predicted"/>
<dbReference type="PANTHER" id="PTHR30006:SF25">
    <property type="entry name" value="PHOSPHOGLYCERATE TRANSPORT REGULATORY PROTEIN PGTC"/>
    <property type="match status" value="1"/>
</dbReference>
<accession>A0A1W1YVB0</accession>
<evidence type="ECO:0000313" key="3">
    <source>
        <dbReference type="Proteomes" id="UP000192656"/>
    </source>
</evidence>
<dbReference type="EMBL" id="FWXR01000002">
    <property type="protein sequence ID" value="SMC40043.1"/>
    <property type="molecule type" value="Genomic_DNA"/>
</dbReference>
<gene>
    <name evidence="2" type="ORF">SAMN06297251_1024</name>
</gene>
<dbReference type="Proteomes" id="UP000192656">
    <property type="component" value="Unassembled WGS sequence"/>
</dbReference>
<reference evidence="2 3" key="1">
    <citation type="submission" date="2017-04" db="EMBL/GenBank/DDBJ databases">
        <authorList>
            <person name="Afonso C.L."/>
            <person name="Miller P.J."/>
            <person name="Scott M.A."/>
            <person name="Spackman E."/>
            <person name="Goraichik I."/>
            <person name="Dimitrov K.M."/>
            <person name="Suarez D.L."/>
            <person name="Swayne D.E."/>
        </authorList>
    </citation>
    <scope>NUCLEOTIDE SEQUENCE [LARGE SCALE GENOMIC DNA]</scope>
    <source>
        <strain evidence="2 3">CGMCC 1.10972</strain>
    </source>
</reference>
<dbReference type="Pfam" id="PF13531">
    <property type="entry name" value="SBP_bac_11"/>
    <property type="match status" value="1"/>
</dbReference>
<name>A0A1W1YVB0_9HYPH</name>
<evidence type="ECO:0000256" key="1">
    <source>
        <dbReference type="ARBA" id="ARBA00022729"/>
    </source>
</evidence>
<keyword evidence="1" id="KW-0732">Signal</keyword>
<dbReference type="SUPFAM" id="SSF53850">
    <property type="entry name" value="Periplasmic binding protein-like II"/>
    <property type="match status" value="1"/>
</dbReference>
<protein>
    <submittedName>
        <fullName evidence="2">Iron(III) transport system substrate-binding protein</fullName>
    </submittedName>
</protein>